<evidence type="ECO:0000259" key="5">
    <source>
        <dbReference type="PROSITE" id="PS51007"/>
    </source>
</evidence>
<accession>A0A517VR70</accession>
<keyword evidence="1 4" id="KW-0349">Heme</keyword>
<dbReference type="Pfam" id="PF07583">
    <property type="entry name" value="PSCyt2"/>
    <property type="match status" value="1"/>
</dbReference>
<evidence type="ECO:0000256" key="4">
    <source>
        <dbReference type="PROSITE-ProRule" id="PRU00433"/>
    </source>
</evidence>
<dbReference type="AlphaFoldDB" id="A0A517VR70"/>
<reference evidence="6 7" key="1">
    <citation type="submission" date="2019-03" db="EMBL/GenBank/DDBJ databases">
        <title>Deep-cultivation of Planctomycetes and their phenomic and genomic characterization uncovers novel biology.</title>
        <authorList>
            <person name="Wiegand S."/>
            <person name="Jogler M."/>
            <person name="Boedeker C."/>
            <person name="Pinto D."/>
            <person name="Vollmers J."/>
            <person name="Rivas-Marin E."/>
            <person name="Kohn T."/>
            <person name="Peeters S.H."/>
            <person name="Heuer A."/>
            <person name="Rast P."/>
            <person name="Oberbeckmann S."/>
            <person name="Bunk B."/>
            <person name="Jeske O."/>
            <person name="Meyerdierks A."/>
            <person name="Storesund J.E."/>
            <person name="Kallscheuer N."/>
            <person name="Luecker S."/>
            <person name="Lage O.M."/>
            <person name="Pohl T."/>
            <person name="Merkel B.J."/>
            <person name="Hornburger P."/>
            <person name="Mueller R.-W."/>
            <person name="Bruemmer F."/>
            <person name="Labrenz M."/>
            <person name="Spormann A.M."/>
            <person name="Op den Camp H."/>
            <person name="Overmann J."/>
            <person name="Amann R."/>
            <person name="Jetten M.S.M."/>
            <person name="Mascher T."/>
            <person name="Medema M.H."/>
            <person name="Devos D.P."/>
            <person name="Kaster A.-K."/>
            <person name="Ovreas L."/>
            <person name="Rohde M."/>
            <person name="Galperin M.Y."/>
            <person name="Jogler C."/>
        </authorList>
    </citation>
    <scope>NUCLEOTIDE SEQUENCE [LARGE SCALE GENOMIC DNA]</scope>
    <source>
        <strain evidence="6 7">V144</strain>
    </source>
</reference>
<dbReference type="InterPro" id="IPR036909">
    <property type="entry name" value="Cyt_c-like_dom_sf"/>
</dbReference>
<evidence type="ECO:0000256" key="3">
    <source>
        <dbReference type="ARBA" id="ARBA00023004"/>
    </source>
</evidence>
<keyword evidence="3 4" id="KW-0408">Iron</keyword>
<name>A0A517VR70_9PLAN</name>
<dbReference type="PANTHER" id="PTHR35889">
    <property type="entry name" value="CYCLOINULO-OLIGOSACCHARIDE FRUCTANOTRANSFERASE-RELATED"/>
    <property type="match status" value="1"/>
</dbReference>
<dbReference type="KEGG" id="gaw:V144x_09600"/>
<proteinExistence type="predicted"/>
<dbReference type="PROSITE" id="PS51007">
    <property type="entry name" value="CYTC"/>
    <property type="match status" value="1"/>
</dbReference>
<dbReference type="SUPFAM" id="SSF46626">
    <property type="entry name" value="Cytochrome c"/>
    <property type="match status" value="1"/>
</dbReference>
<evidence type="ECO:0000256" key="1">
    <source>
        <dbReference type="ARBA" id="ARBA00022617"/>
    </source>
</evidence>
<feature type="domain" description="Cytochrome c" evidence="5">
    <location>
        <begin position="42"/>
        <end position="129"/>
    </location>
</feature>
<dbReference type="Pfam" id="PF07587">
    <property type="entry name" value="PSD1"/>
    <property type="match status" value="1"/>
</dbReference>
<dbReference type="InterPro" id="IPR011429">
    <property type="entry name" value="Cyt_c_Planctomycete-type"/>
</dbReference>
<dbReference type="Proteomes" id="UP000318704">
    <property type="component" value="Chromosome"/>
</dbReference>
<evidence type="ECO:0000256" key="2">
    <source>
        <dbReference type="ARBA" id="ARBA00022723"/>
    </source>
</evidence>
<keyword evidence="2 4" id="KW-0479">Metal-binding</keyword>
<dbReference type="InterPro" id="IPR011444">
    <property type="entry name" value="DUF1549"/>
</dbReference>
<evidence type="ECO:0000313" key="7">
    <source>
        <dbReference type="Proteomes" id="UP000318704"/>
    </source>
</evidence>
<dbReference type="InterPro" id="IPR022655">
    <property type="entry name" value="DUF1553"/>
</dbReference>
<dbReference type="PANTHER" id="PTHR35889:SF3">
    <property type="entry name" value="F-BOX DOMAIN-CONTAINING PROTEIN"/>
    <property type="match status" value="1"/>
</dbReference>
<dbReference type="Pfam" id="PF07635">
    <property type="entry name" value="PSCyt1"/>
    <property type="match status" value="2"/>
</dbReference>
<sequence>MVVSRHRLLFLLFNCLIVLIARPLPVYSTETSTETARSTSIVYEVDIQPIFQAHCVKCHNQKTRKAEFDLSSPANLLKGGESGSGLVKGKPDESLLFEYLHEGQMPPEGSKPLSKQELSKIRQWILTGLKFQQSPEAHAPAILTQHDVLPILYRRCVMCHGPEYQEGGLDVRSKTKMLTGGKGGSAVIAGKPAESLLVKYIVEKTCPPKGEISRAGIEPMTDEELATITKWIRQGLSEVKVEAEEFRYDQDPLVSKADRQFWSFQPPQQVDPPTVIHQSLVKNPIDAFLLRKLEAQKLSYAPEADRRTLIRRATFVLTGLPPTPREVQEFLADESEKAYENLIDRLLQSPRYAEKWGRFWLDLAGYADSEGKRSADLIRKYAYRYRDYVIRSFGEDKPYDVFLTEQLAGDELVDYANPQNATPEVIEKLVATGFLRMAPDGTSANPVNRVSDRMEVISDELDVLARGVLGLTMNCARCHSHKYDPIPQRDYYRMMAIFKGAYDEYDWMTPQPFSNQWKRARSRLLTVIPEQEQKEIDKYNAPIEKQIAELKAKLKNKELSKKEKKVLDKELKKRTASLKTPNLIRALWDRGRPSPTYIYRRGDENQPTRLVQPGTPSAIADGISPYHIEPITQTTFKTGRRLAFARWLTQPDHPLTSRVIVNRIWNKHFGNGILKSLDNFGALGTPPSHPELLDWLAVNFVKNGWSFKQLHRLIMTSRAYRQSSSITSLHQKRDPENRLISRMPLRRLEAEELRDSLIFTAGQLDETPFGPPVDVEVRSDGLVTSKRTEQGWRRSVYVRHRRKEMPTFLEVFDLPQMNPNCTVRKNSTVVSQPLLLVNNKMVYDIAALFAKRVQAQTGDDPKKQIDAVYQLAFQRDPLPEERKIALASLRLLDQSKEATMPLVASKPEQAKKQNQSTKTAHDGLANFCHVLLNSAEFLYID</sequence>
<dbReference type="GO" id="GO:0046872">
    <property type="term" value="F:metal ion binding"/>
    <property type="evidence" value="ECO:0007669"/>
    <property type="project" value="UniProtKB-KW"/>
</dbReference>
<organism evidence="6 7">
    <name type="scientific">Gimesia aquarii</name>
    <dbReference type="NCBI Taxonomy" id="2527964"/>
    <lineage>
        <taxon>Bacteria</taxon>
        <taxon>Pseudomonadati</taxon>
        <taxon>Planctomycetota</taxon>
        <taxon>Planctomycetia</taxon>
        <taxon>Planctomycetales</taxon>
        <taxon>Planctomycetaceae</taxon>
        <taxon>Gimesia</taxon>
    </lineage>
</organism>
<protein>
    <submittedName>
        <fullName evidence="6">Planctomycete cytochrome C</fullName>
    </submittedName>
</protein>
<dbReference type="InterPro" id="IPR009056">
    <property type="entry name" value="Cyt_c-like_dom"/>
</dbReference>
<evidence type="ECO:0000313" key="6">
    <source>
        <dbReference type="EMBL" id="QDT95516.1"/>
    </source>
</evidence>
<gene>
    <name evidence="6" type="ORF">V144x_09600</name>
</gene>
<dbReference type="GO" id="GO:0009055">
    <property type="term" value="F:electron transfer activity"/>
    <property type="evidence" value="ECO:0007669"/>
    <property type="project" value="InterPro"/>
</dbReference>
<dbReference type="EMBL" id="CP037920">
    <property type="protein sequence ID" value="QDT95516.1"/>
    <property type="molecule type" value="Genomic_DNA"/>
</dbReference>
<dbReference type="GO" id="GO:0020037">
    <property type="term" value="F:heme binding"/>
    <property type="evidence" value="ECO:0007669"/>
    <property type="project" value="InterPro"/>
</dbReference>
<dbReference type="RefSeq" id="WP_144982088.1">
    <property type="nucleotide sequence ID" value="NZ_CP037920.1"/>
</dbReference>